<protein>
    <recommendedName>
        <fullName evidence="3">Glycosyltransferase 2-like domain-containing protein</fullName>
    </recommendedName>
</protein>
<dbReference type="GO" id="GO:0016758">
    <property type="term" value="F:hexosyltransferase activity"/>
    <property type="evidence" value="ECO:0007669"/>
    <property type="project" value="UniProtKB-ARBA"/>
</dbReference>
<evidence type="ECO:0000313" key="5">
    <source>
        <dbReference type="Proteomes" id="UP000263596"/>
    </source>
</evidence>
<dbReference type="InterPro" id="IPR001173">
    <property type="entry name" value="Glyco_trans_2-like"/>
</dbReference>
<reference evidence="4 5" key="1">
    <citation type="journal article" date="2018" name="Nat. Biotechnol.">
        <title>A standardized bacterial taxonomy based on genome phylogeny substantially revises the tree of life.</title>
        <authorList>
            <person name="Parks D.H."/>
            <person name="Chuvochina M."/>
            <person name="Waite D.W."/>
            <person name="Rinke C."/>
            <person name="Skarshewski A."/>
            <person name="Chaumeil P.A."/>
            <person name="Hugenholtz P."/>
        </authorList>
    </citation>
    <scope>NUCLEOTIDE SEQUENCE [LARGE SCALE GENOMIC DNA]</scope>
    <source>
        <strain evidence="4">UBA9669</strain>
    </source>
</reference>
<evidence type="ECO:0000256" key="1">
    <source>
        <dbReference type="ARBA" id="ARBA00022676"/>
    </source>
</evidence>
<evidence type="ECO:0000256" key="2">
    <source>
        <dbReference type="ARBA" id="ARBA00022679"/>
    </source>
</evidence>
<dbReference type="AlphaFoldDB" id="A0A3D2SP69"/>
<name>A0A3D2SP69_9GAMM</name>
<keyword evidence="2" id="KW-0808">Transferase</keyword>
<dbReference type="Proteomes" id="UP000263596">
    <property type="component" value="Unassembled WGS sequence"/>
</dbReference>
<evidence type="ECO:0000259" key="3">
    <source>
        <dbReference type="Pfam" id="PF00535"/>
    </source>
</evidence>
<dbReference type="CDD" id="cd00761">
    <property type="entry name" value="Glyco_tranf_GTA_type"/>
    <property type="match status" value="1"/>
</dbReference>
<dbReference type="PANTHER" id="PTHR22916">
    <property type="entry name" value="GLYCOSYLTRANSFERASE"/>
    <property type="match status" value="1"/>
</dbReference>
<proteinExistence type="predicted"/>
<evidence type="ECO:0000313" key="4">
    <source>
        <dbReference type="EMBL" id="HCK31251.1"/>
    </source>
</evidence>
<keyword evidence="1" id="KW-0328">Glycosyltransferase</keyword>
<dbReference type="Pfam" id="PF00535">
    <property type="entry name" value="Glycos_transf_2"/>
    <property type="match status" value="1"/>
</dbReference>
<gene>
    <name evidence="4" type="ORF">DHW29_14405</name>
</gene>
<dbReference type="InterPro" id="IPR029044">
    <property type="entry name" value="Nucleotide-diphossugar_trans"/>
</dbReference>
<dbReference type="Gene3D" id="3.90.550.10">
    <property type="entry name" value="Spore Coat Polysaccharide Biosynthesis Protein SpsA, Chain A"/>
    <property type="match status" value="1"/>
</dbReference>
<comment type="caution">
    <text evidence="4">The sequence shown here is derived from an EMBL/GenBank/DDBJ whole genome shotgun (WGS) entry which is preliminary data.</text>
</comment>
<dbReference type="RefSeq" id="WP_049175371.1">
    <property type="nucleotide sequence ID" value="NZ_BHGA01000007.1"/>
</dbReference>
<dbReference type="PANTHER" id="PTHR22916:SF51">
    <property type="entry name" value="GLYCOSYLTRANSFERASE EPSH-RELATED"/>
    <property type="match status" value="1"/>
</dbReference>
<accession>A0A3D2SP69</accession>
<organism evidence="4 5">
    <name type="scientific">Acinetobacter ursingii</name>
    <dbReference type="NCBI Taxonomy" id="108980"/>
    <lineage>
        <taxon>Bacteria</taxon>
        <taxon>Pseudomonadati</taxon>
        <taxon>Pseudomonadota</taxon>
        <taxon>Gammaproteobacteria</taxon>
        <taxon>Moraxellales</taxon>
        <taxon>Moraxellaceae</taxon>
        <taxon>Acinetobacter</taxon>
    </lineage>
</organism>
<sequence>MKKLSIIIPVYGVEKYIEECISSICCQMELDVEVIIVNDGTQDRSIEIAKNVISGLSDELQNCFIFLEQINQGQSVARNHGISKSTGEFIAFVDPDDFVYANYFQTLLKEISENPLVDVFHINAKKVDEDSREVNDSIKIAESNEFIQNDKSYLERLFKLDAWQPWLRIFNSKFKDELIFPSGILMEDKYLFASLYANKIKNIKAIDREMIGYRVHGSSSLNDPKNSNLLILSARKGIEKYSEYYGGELDYIYLSYLNLYVFLNSSQNFFVILKNFKKMKIYYHLVLNRDDLSLKKSLMHKYPTIYTLLLRTKKFFYWK</sequence>
<dbReference type="SUPFAM" id="SSF53448">
    <property type="entry name" value="Nucleotide-diphospho-sugar transferases"/>
    <property type="match status" value="1"/>
</dbReference>
<feature type="domain" description="Glycosyltransferase 2-like" evidence="3">
    <location>
        <begin position="5"/>
        <end position="147"/>
    </location>
</feature>
<dbReference type="EMBL" id="DPVE01000251">
    <property type="protein sequence ID" value="HCK31251.1"/>
    <property type="molecule type" value="Genomic_DNA"/>
</dbReference>